<gene>
    <name evidence="11" type="ORF">LSH36_150g03038</name>
</gene>
<keyword evidence="7 9" id="KW-0804">Transcription</keyword>
<evidence type="ECO:0000256" key="4">
    <source>
        <dbReference type="ARBA" id="ARBA00022853"/>
    </source>
</evidence>
<dbReference type="InterPro" id="IPR015418">
    <property type="entry name" value="Eaf6"/>
</dbReference>
<dbReference type="Pfam" id="PF09340">
    <property type="entry name" value="NuA4"/>
    <property type="match status" value="1"/>
</dbReference>
<keyword evidence="4" id="KW-0156">Chromatin regulator</keyword>
<feature type="compositionally biased region" description="Basic residues" evidence="10">
    <location>
        <begin position="164"/>
        <end position="176"/>
    </location>
</feature>
<reference evidence="11" key="1">
    <citation type="journal article" date="2023" name="Mol. Biol. Evol.">
        <title>Third-Generation Sequencing Reveals the Adaptive Role of the Epigenome in Three Deep-Sea Polychaetes.</title>
        <authorList>
            <person name="Perez M."/>
            <person name="Aroh O."/>
            <person name="Sun Y."/>
            <person name="Lan Y."/>
            <person name="Juniper S.K."/>
            <person name="Young C.R."/>
            <person name="Angers B."/>
            <person name="Qian P.Y."/>
        </authorList>
    </citation>
    <scope>NUCLEOTIDE SEQUENCE</scope>
    <source>
        <strain evidence="11">P08H-3</strain>
    </source>
</reference>
<dbReference type="EMBL" id="JAODUP010000150">
    <property type="protein sequence ID" value="KAK2159593.1"/>
    <property type="molecule type" value="Genomic_DNA"/>
</dbReference>
<comment type="similarity">
    <text evidence="2 9">Belongs to the EAF6 family.</text>
</comment>
<evidence type="ECO:0000256" key="10">
    <source>
        <dbReference type="SAM" id="MobiDB-lite"/>
    </source>
</evidence>
<proteinExistence type="inferred from homology"/>
<sequence>MKMAANRTPADARTELAELVKRRAEIAETLANLERQIYAFEGSYLEDTQQYGNIIRGWDRYLTTASNKGDKRNRKFKEADRLFSKSSVTSAAAVSGVADQFEKGGLVSEVSENQPPDDNKQNSSLNAATDNNNNDGNESSSSSTSNQDHHLHGINPSGKIQKNTNRHKKNKHKSKHNIMSSGALAVNYPAIGAKGHRFDPSKRLKLFQRLISQLTTSWVVDHVKWWSRLD</sequence>
<evidence type="ECO:0000256" key="7">
    <source>
        <dbReference type="ARBA" id="ARBA00023163"/>
    </source>
</evidence>
<feature type="compositionally biased region" description="Low complexity" evidence="10">
    <location>
        <begin position="122"/>
        <end position="146"/>
    </location>
</feature>
<evidence type="ECO:0000256" key="6">
    <source>
        <dbReference type="ARBA" id="ARBA00023054"/>
    </source>
</evidence>
<dbReference type="AlphaFoldDB" id="A0AAD9N8R3"/>
<feature type="region of interest" description="Disordered" evidence="10">
    <location>
        <begin position="108"/>
        <end position="176"/>
    </location>
</feature>
<dbReference type="GO" id="GO:0006325">
    <property type="term" value="P:chromatin organization"/>
    <property type="evidence" value="ECO:0007669"/>
    <property type="project" value="UniProtKB-KW"/>
</dbReference>
<dbReference type="Proteomes" id="UP001208570">
    <property type="component" value="Unassembled WGS sequence"/>
</dbReference>
<keyword evidence="12" id="KW-1185">Reference proteome</keyword>
<comment type="caution">
    <text evidence="11">The sequence shown here is derived from an EMBL/GenBank/DDBJ whole genome shotgun (WGS) entry which is preliminary data.</text>
</comment>
<evidence type="ECO:0000313" key="11">
    <source>
        <dbReference type="EMBL" id="KAK2159593.1"/>
    </source>
</evidence>
<evidence type="ECO:0000256" key="8">
    <source>
        <dbReference type="ARBA" id="ARBA00023242"/>
    </source>
</evidence>
<keyword evidence="8" id="KW-0539">Nucleus</keyword>
<accession>A0AAD9N8R3</accession>
<dbReference type="PANTHER" id="PTHR13476">
    <property type="entry name" value="CHROMATIN MODIFICATION-RELATED PROTEIN MEAF6"/>
    <property type="match status" value="1"/>
</dbReference>
<protein>
    <recommendedName>
        <fullName evidence="3">Chromatin modification-related protein MEAF6</fullName>
    </recommendedName>
</protein>
<keyword evidence="6" id="KW-0175">Coiled coil</keyword>
<keyword evidence="5 9" id="KW-0805">Transcription regulation</keyword>
<evidence type="ECO:0000256" key="2">
    <source>
        <dbReference type="ARBA" id="ARBA00010916"/>
    </source>
</evidence>
<evidence type="ECO:0000256" key="3">
    <source>
        <dbReference type="ARBA" id="ARBA00019141"/>
    </source>
</evidence>
<evidence type="ECO:0000256" key="9">
    <source>
        <dbReference type="RuleBase" id="RU368022"/>
    </source>
</evidence>
<organism evidence="11 12">
    <name type="scientific">Paralvinella palmiformis</name>
    <dbReference type="NCBI Taxonomy" id="53620"/>
    <lineage>
        <taxon>Eukaryota</taxon>
        <taxon>Metazoa</taxon>
        <taxon>Spiralia</taxon>
        <taxon>Lophotrochozoa</taxon>
        <taxon>Annelida</taxon>
        <taxon>Polychaeta</taxon>
        <taxon>Sedentaria</taxon>
        <taxon>Canalipalpata</taxon>
        <taxon>Terebellida</taxon>
        <taxon>Terebelliformia</taxon>
        <taxon>Alvinellidae</taxon>
        <taxon>Paralvinella</taxon>
    </lineage>
</organism>
<evidence type="ECO:0000256" key="1">
    <source>
        <dbReference type="ARBA" id="ARBA00004123"/>
    </source>
</evidence>
<dbReference type="GO" id="GO:0000123">
    <property type="term" value="C:histone acetyltransferase complex"/>
    <property type="evidence" value="ECO:0007669"/>
    <property type="project" value="InterPro"/>
</dbReference>
<evidence type="ECO:0000256" key="5">
    <source>
        <dbReference type="ARBA" id="ARBA00023015"/>
    </source>
</evidence>
<comment type="subcellular location">
    <subcellularLocation>
        <location evidence="1">Nucleus</location>
    </subcellularLocation>
</comment>
<name>A0AAD9N8R3_9ANNE</name>
<dbReference type="GO" id="GO:0005634">
    <property type="term" value="C:nucleus"/>
    <property type="evidence" value="ECO:0007669"/>
    <property type="project" value="UniProtKB-SubCell"/>
</dbReference>
<evidence type="ECO:0000313" key="12">
    <source>
        <dbReference type="Proteomes" id="UP001208570"/>
    </source>
</evidence>